<dbReference type="InterPro" id="IPR029044">
    <property type="entry name" value="Nucleotide-diphossugar_trans"/>
</dbReference>
<dbReference type="AlphaFoldDB" id="A0A0A2XJ76"/>
<dbReference type="Proteomes" id="UP000030418">
    <property type="component" value="Unassembled WGS sequence"/>
</dbReference>
<dbReference type="Pfam" id="PF04488">
    <property type="entry name" value="Gly_transf_sug"/>
    <property type="match status" value="1"/>
</dbReference>
<evidence type="ECO:0000256" key="1">
    <source>
        <dbReference type="ARBA" id="ARBA00022679"/>
    </source>
</evidence>
<dbReference type="PANTHER" id="PTHR32385:SF15">
    <property type="entry name" value="INOSITOL PHOSPHOCERAMIDE MANNOSYLTRANSFERASE 1"/>
    <property type="match status" value="1"/>
</dbReference>
<evidence type="ECO:0000313" key="2">
    <source>
        <dbReference type="EMBL" id="KGQ31047.1"/>
    </source>
</evidence>
<dbReference type="SUPFAM" id="SSF53448">
    <property type="entry name" value="Nucleotide-diphospho-sugar transferases"/>
    <property type="match status" value="1"/>
</dbReference>
<dbReference type="Gene3D" id="3.90.550.20">
    <property type="match status" value="1"/>
</dbReference>
<dbReference type="InterPro" id="IPR051706">
    <property type="entry name" value="Glycosyltransferase_domain"/>
</dbReference>
<proteinExistence type="predicted"/>
<sequence>MVSDVARLHALYYEGGIYLDTDMELIKPLEPLLNYQCFGCVEAKRLISIGLAGAKPCHPWIGKVLSWYKVTPFRDGYRTIANTRICSRMTELHYKVKLNGQSFELNDGMYFFPYDYFLPRRGDKGKFIITDNTIAIHHGTRLW</sequence>
<evidence type="ECO:0000313" key="3">
    <source>
        <dbReference type="Proteomes" id="UP000030418"/>
    </source>
</evidence>
<organism evidence="2 3">
    <name type="scientific">Gallibacterium genomosp. 2</name>
    <dbReference type="NCBI Taxonomy" id="155517"/>
    <lineage>
        <taxon>Bacteria</taxon>
        <taxon>Pseudomonadati</taxon>
        <taxon>Pseudomonadota</taxon>
        <taxon>Gammaproteobacteria</taxon>
        <taxon>Pasteurellales</taxon>
        <taxon>Pasteurellaceae</taxon>
        <taxon>Gallibacterium</taxon>
    </lineage>
</organism>
<dbReference type="GO" id="GO:0051999">
    <property type="term" value="P:mannosyl-inositol phosphorylceramide biosynthetic process"/>
    <property type="evidence" value="ECO:0007669"/>
    <property type="project" value="TreeGrafter"/>
</dbReference>
<gene>
    <name evidence="2" type="ORF">P375_08540</name>
</gene>
<dbReference type="EMBL" id="JPXY01000038">
    <property type="protein sequence ID" value="KGQ31047.1"/>
    <property type="molecule type" value="Genomic_DNA"/>
</dbReference>
<keyword evidence="3" id="KW-1185">Reference proteome</keyword>
<dbReference type="GO" id="GO:0000030">
    <property type="term" value="F:mannosyltransferase activity"/>
    <property type="evidence" value="ECO:0007669"/>
    <property type="project" value="TreeGrafter"/>
</dbReference>
<comment type="caution">
    <text evidence="2">The sequence shown here is derived from an EMBL/GenBank/DDBJ whole genome shotgun (WGS) entry which is preliminary data.</text>
</comment>
<reference evidence="2 3" key="1">
    <citation type="submission" date="2014-08" db="EMBL/GenBank/DDBJ databases">
        <title>Chaperone-usher fimbriae in a diverse selection of Gallibacterium genomes.</title>
        <authorList>
            <person name="Kudirkiene E."/>
            <person name="Bager R.J."/>
            <person name="Johnson T.J."/>
            <person name="Bojesen A.M."/>
        </authorList>
    </citation>
    <scope>NUCLEOTIDE SEQUENCE [LARGE SCALE GENOMIC DNA]</scope>
    <source>
        <strain evidence="2 3">CCM5976</strain>
    </source>
</reference>
<protein>
    <recommendedName>
        <fullName evidence="4">Glycosyl transferase</fullName>
    </recommendedName>
</protein>
<name>A0A0A2XJ76_9PAST</name>
<dbReference type="PANTHER" id="PTHR32385">
    <property type="entry name" value="MANNOSYL PHOSPHORYLINOSITOL CERAMIDE SYNTHASE"/>
    <property type="match status" value="1"/>
</dbReference>
<dbReference type="InterPro" id="IPR007577">
    <property type="entry name" value="GlycoTrfase_DXD_sugar-bd_CS"/>
</dbReference>
<keyword evidence="1" id="KW-0808">Transferase</keyword>
<accession>A0A0A2XJ76</accession>
<dbReference type="GO" id="GO:0016020">
    <property type="term" value="C:membrane"/>
    <property type="evidence" value="ECO:0007669"/>
    <property type="project" value="GOC"/>
</dbReference>
<evidence type="ECO:0008006" key="4">
    <source>
        <dbReference type="Google" id="ProtNLM"/>
    </source>
</evidence>